<organism evidence="1 2">
    <name type="scientific">Pinctada imbricata</name>
    <name type="common">Atlantic pearl-oyster</name>
    <name type="synonym">Pinctada martensii</name>
    <dbReference type="NCBI Taxonomy" id="66713"/>
    <lineage>
        <taxon>Eukaryota</taxon>
        <taxon>Metazoa</taxon>
        <taxon>Spiralia</taxon>
        <taxon>Lophotrochozoa</taxon>
        <taxon>Mollusca</taxon>
        <taxon>Bivalvia</taxon>
        <taxon>Autobranchia</taxon>
        <taxon>Pteriomorphia</taxon>
        <taxon>Pterioida</taxon>
        <taxon>Pterioidea</taxon>
        <taxon>Pteriidae</taxon>
        <taxon>Pinctada</taxon>
    </lineage>
</organism>
<evidence type="ECO:0000313" key="1">
    <source>
        <dbReference type="EMBL" id="KAK3099504.1"/>
    </source>
</evidence>
<dbReference type="EMBL" id="VSWD01000006">
    <property type="protein sequence ID" value="KAK3099504.1"/>
    <property type="molecule type" value="Genomic_DNA"/>
</dbReference>
<dbReference type="Proteomes" id="UP001186944">
    <property type="component" value="Unassembled WGS sequence"/>
</dbReference>
<comment type="caution">
    <text evidence="1">The sequence shown here is derived from an EMBL/GenBank/DDBJ whole genome shotgun (WGS) entry which is preliminary data.</text>
</comment>
<evidence type="ECO:0000313" key="2">
    <source>
        <dbReference type="Proteomes" id="UP001186944"/>
    </source>
</evidence>
<accession>A0AA88YHI2</accession>
<dbReference type="GO" id="GO:0005615">
    <property type="term" value="C:extracellular space"/>
    <property type="evidence" value="ECO:0007669"/>
    <property type="project" value="TreeGrafter"/>
</dbReference>
<name>A0AA88YHI2_PINIB</name>
<keyword evidence="2" id="KW-1185">Reference proteome</keyword>
<protein>
    <recommendedName>
        <fullName evidence="3">Short-chain collagen C4</fullName>
    </recommendedName>
</protein>
<gene>
    <name evidence="1" type="ORF">FSP39_005445</name>
</gene>
<feature type="non-terminal residue" evidence="1">
    <location>
        <position position="1"/>
    </location>
</feature>
<evidence type="ECO:0008006" key="3">
    <source>
        <dbReference type="Google" id="ProtNLM"/>
    </source>
</evidence>
<proteinExistence type="predicted"/>
<dbReference type="PANTHER" id="PTHR24024:SF18">
    <property type="entry name" value="SHORT-CHAIN COLLAGEN C4-LIKE"/>
    <property type="match status" value="1"/>
</dbReference>
<reference evidence="1" key="1">
    <citation type="submission" date="2019-08" db="EMBL/GenBank/DDBJ databases">
        <title>The improved chromosome-level genome for the pearl oyster Pinctada fucata martensii using PacBio sequencing and Hi-C.</title>
        <authorList>
            <person name="Zheng Z."/>
        </authorList>
    </citation>
    <scope>NUCLEOTIDE SEQUENCE</scope>
    <source>
        <strain evidence="1">ZZ-2019</strain>
        <tissue evidence="1">Adductor muscle</tissue>
    </source>
</reference>
<dbReference type="PANTHER" id="PTHR24024">
    <property type="entry name" value="PULMONARY SURFACTANT-ASSOCIATED PROTEIN A"/>
    <property type="match status" value="1"/>
</dbReference>
<sequence>GITYTRWGRTKCPGRNTQLVYSGYVGGSSHKHKGGAVDYLCMPYNPDWNYKYTNGTSGYKGYVFGAEYETTFNHIGIGKSHLNHDVPCAVCRTVGSTSVLIVPGKTKCEKSWTKQYSGYLMSGYYGHEAASQYICVDKDAEAIPDSSANKNGKLLFPVEARCGSLKCPPYYEGRELACVVCTK</sequence>
<dbReference type="AlphaFoldDB" id="A0AA88YHI2"/>
<dbReference type="InterPro" id="IPR051077">
    <property type="entry name" value="Ca-dependent_lectin"/>
</dbReference>